<name>A0A811YJG4_NYCPR</name>
<dbReference type="EMBL" id="CAJHUB010000678">
    <property type="protein sequence ID" value="CAD7677024.1"/>
    <property type="molecule type" value="Genomic_DNA"/>
</dbReference>
<comment type="caution">
    <text evidence="2">The sequence shown here is derived from an EMBL/GenBank/DDBJ whole genome shotgun (WGS) entry which is preliminary data.</text>
</comment>
<protein>
    <submittedName>
        <fullName evidence="2">(raccoon dog) hypothetical protein</fullName>
    </submittedName>
</protein>
<feature type="region of interest" description="Disordered" evidence="1">
    <location>
        <begin position="135"/>
        <end position="184"/>
    </location>
</feature>
<dbReference type="Proteomes" id="UP000645828">
    <property type="component" value="Unassembled WGS sequence"/>
</dbReference>
<feature type="region of interest" description="Disordered" evidence="1">
    <location>
        <begin position="222"/>
        <end position="262"/>
    </location>
</feature>
<feature type="compositionally biased region" description="Pro residues" evidence="1">
    <location>
        <begin position="233"/>
        <end position="242"/>
    </location>
</feature>
<evidence type="ECO:0000256" key="1">
    <source>
        <dbReference type="SAM" id="MobiDB-lite"/>
    </source>
</evidence>
<reference evidence="2" key="1">
    <citation type="submission" date="2020-12" db="EMBL/GenBank/DDBJ databases">
        <authorList>
            <consortium name="Molecular Ecology Group"/>
        </authorList>
    </citation>
    <scope>NUCLEOTIDE SEQUENCE</scope>
    <source>
        <strain evidence="2">TBG_1078</strain>
    </source>
</reference>
<feature type="region of interest" description="Disordered" evidence="1">
    <location>
        <begin position="1"/>
        <end position="59"/>
    </location>
</feature>
<proteinExistence type="predicted"/>
<keyword evidence="3" id="KW-1185">Reference proteome</keyword>
<evidence type="ECO:0000313" key="2">
    <source>
        <dbReference type="EMBL" id="CAD7677024.1"/>
    </source>
</evidence>
<feature type="compositionally biased region" description="Low complexity" evidence="1">
    <location>
        <begin position="243"/>
        <end position="257"/>
    </location>
</feature>
<dbReference type="AlphaFoldDB" id="A0A811YJG4"/>
<feature type="region of interest" description="Disordered" evidence="1">
    <location>
        <begin position="82"/>
        <end position="113"/>
    </location>
</feature>
<evidence type="ECO:0000313" key="3">
    <source>
        <dbReference type="Proteomes" id="UP000645828"/>
    </source>
</evidence>
<organism evidence="2 3">
    <name type="scientific">Nyctereutes procyonoides</name>
    <name type="common">Raccoon dog</name>
    <name type="synonym">Canis procyonoides</name>
    <dbReference type="NCBI Taxonomy" id="34880"/>
    <lineage>
        <taxon>Eukaryota</taxon>
        <taxon>Metazoa</taxon>
        <taxon>Chordata</taxon>
        <taxon>Craniata</taxon>
        <taxon>Vertebrata</taxon>
        <taxon>Euteleostomi</taxon>
        <taxon>Mammalia</taxon>
        <taxon>Eutheria</taxon>
        <taxon>Laurasiatheria</taxon>
        <taxon>Carnivora</taxon>
        <taxon>Caniformia</taxon>
        <taxon>Canidae</taxon>
        <taxon>Nyctereutes</taxon>
    </lineage>
</organism>
<gene>
    <name evidence="2" type="ORF">NYPRO_LOCUS9820</name>
</gene>
<feature type="compositionally biased region" description="Low complexity" evidence="1">
    <location>
        <begin position="36"/>
        <end position="51"/>
    </location>
</feature>
<sequence>MPGAGPGCPDSGATWRPGRAAWPRGGLAPGPGLGRAGSPASSGQPLSGQPRLLPPPSPASPCPVVGLGVRPTRLCHVCHPPGTQEHLSKIPGGRGRAAAAASGPPSPGSQCQMRAGDKSSIFLVLLGWQQSLPQHHLAPGSPASGGRDWGTDGRGWPGRAGRLRARRRGAGTWGRPAGRRDPPPPAVPGLARGHRGHVLALLTPVLASDLYLLAAPRTRHWAGRSQRVGRAEQPPPWEPEPATPLRRQSRAQTSRSSGTEAGLHIGSVLFPGRVDGRQVISALQAPSFPTCKMGAVSVLPGLVETHGMHLACPPGLHRVPRTRWEALVHR</sequence>
<feature type="compositionally biased region" description="Low complexity" evidence="1">
    <location>
        <begin position="15"/>
        <end position="26"/>
    </location>
</feature>
<accession>A0A811YJG4</accession>